<dbReference type="KEGG" id="buo:BRPE64_ECDS02980"/>
<accession>A0A060PRW3</accession>
<dbReference type="HOGENOM" id="CLU_1208666_0_0_4"/>
<organism evidence="1 2">
    <name type="scientific">Caballeronia insecticola</name>
    <dbReference type="NCBI Taxonomy" id="758793"/>
    <lineage>
        <taxon>Bacteria</taxon>
        <taxon>Pseudomonadati</taxon>
        <taxon>Pseudomonadota</taxon>
        <taxon>Betaproteobacteria</taxon>
        <taxon>Burkholderiales</taxon>
        <taxon>Burkholderiaceae</taxon>
        <taxon>Caballeronia</taxon>
    </lineage>
</organism>
<keyword evidence="1" id="KW-0614">Plasmid</keyword>
<evidence type="ECO:0000313" key="1">
    <source>
        <dbReference type="EMBL" id="BAO94180.1"/>
    </source>
</evidence>
<dbReference type="AlphaFoldDB" id="A0A060PRW3"/>
<dbReference type="Pfam" id="PF22531">
    <property type="entry name" value="DUF7002"/>
    <property type="match status" value="1"/>
</dbReference>
<proteinExistence type="predicted"/>
<dbReference type="InterPro" id="IPR054271">
    <property type="entry name" value="DUF7002"/>
</dbReference>
<name>A0A060PRW3_9BURK</name>
<reference evidence="1 2" key="2">
    <citation type="journal article" date="2018" name="Int. J. Syst. Evol. Microbiol.">
        <title>Burkholderia insecticola sp. nov., a gut symbiotic bacterium of the bean bug Riptortus pedestris.</title>
        <authorList>
            <person name="Takeshita K."/>
            <person name="Tamaki H."/>
            <person name="Ohbayashi T."/>
            <person name="Meng X.-Y."/>
            <person name="Sone T."/>
            <person name="Mitani Y."/>
            <person name="Peeters C."/>
            <person name="Kikuchi Y."/>
            <person name="Vandamme P."/>
        </authorList>
    </citation>
    <scope>NUCLEOTIDE SEQUENCE [LARGE SCALE GENOMIC DNA]</scope>
    <source>
        <strain evidence="1">RPE64</strain>
        <plasmid evidence="1 2">p2</plasmid>
    </source>
</reference>
<dbReference type="EMBL" id="AP013062">
    <property type="protein sequence ID" value="BAO94180.1"/>
    <property type="molecule type" value="Genomic_DNA"/>
</dbReference>
<evidence type="ECO:0000313" key="2">
    <source>
        <dbReference type="Proteomes" id="UP000013966"/>
    </source>
</evidence>
<sequence length="231" mass="26216">MSDRQLIRDIVDSRIVHRMSPQEIARKHPVLFHSTRPEALAGIRKHGLLTTRDLVHLFELSEESRNDVYGKIRRTDMTIEHPVHGRATISDNIPLSEKALESCLDDGLTVGSWLDILSRRVFFWPDVKHLCSHLQATSRRGVNRAVMVVDTLGLVSAHFEQCEISAINSGSTIRRPARRGLQTFTKLAGTEYTTWQKMRGKKDTIKEVVIRASVVDISEHLVEVKSSTDFI</sequence>
<protein>
    <submittedName>
        <fullName evidence="1">Uncharacterized protein</fullName>
    </submittedName>
</protein>
<reference evidence="1 2" key="1">
    <citation type="journal article" date="2013" name="Genome Announc.">
        <title>Complete Genome Sequence of Burkholderia sp. Strain RPE64, Bacterial Symbiont of the Bean Bug Riptortus pedestris.</title>
        <authorList>
            <person name="Shibata T.F."/>
            <person name="Maeda T."/>
            <person name="Nikoh N."/>
            <person name="Yamaguchi K."/>
            <person name="Oshima K."/>
            <person name="Hattori M."/>
            <person name="Nishiyama T."/>
            <person name="Hasebe M."/>
            <person name="Fukatsu T."/>
            <person name="Kikuchi Y."/>
            <person name="Shigenobu S."/>
        </authorList>
    </citation>
    <scope>NUCLEOTIDE SEQUENCE [LARGE SCALE GENOMIC DNA]</scope>
    <source>
        <plasmid evidence="1 2">p2</plasmid>
    </source>
</reference>
<gene>
    <name evidence="1" type="ORF">BRPE64_ECDS02980</name>
</gene>
<keyword evidence="2" id="KW-1185">Reference proteome</keyword>
<geneLocation type="plasmid" evidence="1 2">
    <name>p2</name>
</geneLocation>
<dbReference type="Proteomes" id="UP000013966">
    <property type="component" value="Plasmid p2"/>
</dbReference>